<reference evidence="2" key="1">
    <citation type="journal article" date="2022" name="Mol. Ecol. Resour.">
        <title>The genomes of chicory, endive, great burdock and yacon provide insights into Asteraceae palaeo-polyploidization history and plant inulin production.</title>
        <authorList>
            <person name="Fan W."/>
            <person name="Wang S."/>
            <person name="Wang H."/>
            <person name="Wang A."/>
            <person name="Jiang F."/>
            <person name="Liu H."/>
            <person name="Zhao H."/>
            <person name="Xu D."/>
            <person name="Zhang Y."/>
        </authorList>
    </citation>
    <scope>NUCLEOTIDE SEQUENCE [LARGE SCALE GENOMIC DNA]</scope>
    <source>
        <strain evidence="2">cv. Yunnan</strain>
    </source>
</reference>
<keyword evidence="2" id="KW-1185">Reference proteome</keyword>
<evidence type="ECO:0000313" key="1">
    <source>
        <dbReference type="EMBL" id="KAI3776470.1"/>
    </source>
</evidence>
<evidence type="ECO:0000313" key="2">
    <source>
        <dbReference type="Proteomes" id="UP001056120"/>
    </source>
</evidence>
<name>A0ACB9G071_9ASTR</name>
<reference evidence="1 2" key="2">
    <citation type="journal article" date="2022" name="Mol. Ecol. Resour.">
        <title>The genomes of chicory, endive, great burdock and yacon provide insights into Asteraceae paleo-polyploidization history and plant inulin production.</title>
        <authorList>
            <person name="Fan W."/>
            <person name="Wang S."/>
            <person name="Wang H."/>
            <person name="Wang A."/>
            <person name="Jiang F."/>
            <person name="Liu H."/>
            <person name="Zhao H."/>
            <person name="Xu D."/>
            <person name="Zhang Y."/>
        </authorList>
    </citation>
    <scope>NUCLEOTIDE SEQUENCE [LARGE SCALE GENOMIC DNA]</scope>
    <source>
        <strain evidence="2">cv. Yunnan</strain>
        <tissue evidence="1">Leaves</tissue>
    </source>
</reference>
<comment type="caution">
    <text evidence="1">The sequence shown here is derived from an EMBL/GenBank/DDBJ whole genome shotgun (WGS) entry which is preliminary data.</text>
</comment>
<dbReference type="Proteomes" id="UP001056120">
    <property type="component" value="Linkage Group LG15"/>
</dbReference>
<dbReference type="EMBL" id="CM042032">
    <property type="protein sequence ID" value="KAI3776470.1"/>
    <property type="molecule type" value="Genomic_DNA"/>
</dbReference>
<organism evidence="1 2">
    <name type="scientific">Smallanthus sonchifolius</name>
    <dbReference type="NCBI Taxonomy" id="185202"/>
    <lineage>
        <taxon>Eukaryota</taxon>
        <taxon>Viridiplantae</taxon>
        <taxon>Streptophyta</taxon>
        <taxon>Embryophyta</taxon>
        <taxon>Tracheophyta</taxon>
        <taxon>Spermatophyta</taxon>
        <taxon>Magnoliopsida</taxon>
        <taxon>eudicotyledons</taxon>
        <taxon>Gunneridae</taxon>
        <taxon>Pentapetalae</taxon>
        <taxon>asterids</taxon>
        <taxon>campanulids</taxon>
        <taxon>Asterales</taxon>
        <taxon>Asteraceae</taxon>
        <taxon>Asteroideae</taxon>
        <taxon>Heliantheae alliance</taxon>
        <taxon>Millerieae</taxon>
        <taxon>Smallanthus</taxon>
    </lineage>
</organism>
<protein>
    <submittedName>
        <fullName evidence="1">Uncharacterized protein</fullName>
    </submittedName>
</protein>
<proteinExistence type="predicted"/>
<gene>
    <name evidence="1" type="ORF">L1987_46255</name>
</gene>
<sequence length="111" mass="12742">MPGFDPENGKLVQRVLINPQKIDYHTGVFATNITPAKDGKPVTIELIDAKTKEPKYTLENLLKKKPWKHSEPIKGEQLKRMHDELWDTAPHYGGRKGYCFITIQQNNKVKS</sequence>
<accession>A0ACB9G071</accession>